<dbReference type="SUPFAM" id="SSF51735">
    <property type="entry name" value="NAD(P)-binding Rossmann-fold domains"/>
    <property type="match status" value="1"/>
</dbReference>
<dbReference type="EMBL" id="LPZR01000213">
    <property type="protein sequence ID" value="KYO49927.1"/>
    <property type="molecule type" value="Genomic_DNA"/>
</dbReference>
<gene>
    <name evidence="3" type="ORF">AUP44_15470</name>
    <name evidence="2" type="ORF">DCK97_26430</name>
</gene>
<dbReference type="FunFam" id="3.40.50.720:FF:000304">
    <property type="entry name" value="UDP-glucose 4,6-dehydratase"/>
    <property type="match status" value="1"/>
</dbReference>
<dbReference type="Proteomes" id="UP000257706">
    <property type="component" value="Unassembled WGS sequence"/>
</dbReference>
<dbReference type="InterPro" id="IPR016040">
    <property type="entry name" value="NAD(P)-bd_dom"/>
</dbReference>
<evidence type="ECO:0000313" key="4">
    <source>
        <dbReference type="Proteomes" id="UP000075787"/>
    </source>
</evidence>
<accession>A0A162JUX0</accession>
<dbReference type="RefSeq" id="WP_062769425.1">
    <property type="nucleotide sequence ID" value="NZ_CP121045.1"/>
</dbReference>
<dbReference type="Proteomes" id="UP000075787">
    <property type="component" value="Unassembled WGS sequence"/>
</dbReference>
<dbReference type="GO" id="GO:0009225">
    <property type="term" value="P:nucleotide-sugar metabolic process"/>
    <property type="evidence" value="ECO:0007669"/>
    <property type="project" value="UniProtKB-ARBA"/>
</dbReference>
<sequence>MPKIVITGGAGFIGSHITDHICEQFPDHDVVVFDKMTYAADFRNIQELATSERIELVVGDICDFDLACRVVDGADYVIHAAAESHVDNSFGNSLLFTMTNVYGTHAMMEACRRMGVKRIVHVSTDEVYGEVLDGAADESTVLNPTNPYSASKAGAEMIISGYLHSYKMPIVTVRGNNIYGIRQYPEKIIPRFSLLLECGKKLTIHGTGNNRRHFLAAQDFAAAIALLMRKGEIGEIYNIGSEDEFENIVVARMIAETFGYKLDDVVDFVPDRPFNDRRYAINSTKIRELGWAPRRNLLDDLPTVVRWYRDNAPRFRRLMTTFESHSADIDIDLRAITHGA</sequence>
<dbReference type="AlphaFoldDB" id="A0A162JUX0"/>
<comment type="caution">
    <text evidence="3">The sequence shown here is derived from an EMBL/GenBank/DDBJ whole genome shotgun (WGS) entry which is preliminary data.</text>
</comment>
<evidence type="ECO:0000259" key="1">
    <source>
        <dbReference type="Pfam" id="PF16363"/>
    </source>
</evidence>
<name>A0A162JUX0_9PROT</name>
<evidence type="ECO:0000313" key="3">
    <source>
        <dbReference type="EMBL" id="KYO49927.1"/>
    </source>
</evidence>
<dbReference type="InterPro" id="IPR036291">
    <property type="entry name" value="NAD(P)-bd_dom_sf"/>
</dbReference>
<feature type="domain" description="NAD(P)-binding" evidence="1">
    <location>
        <begin position="6"/>
        <end position="296"/>
    </location>
</feature>
<dbReference type="Gene3D" id="3.90.25.10">
    <property type="entry name" value="UDP-galactose 4-epimerase, domain 1"/>
    <property type="match status" value="1"/>
</dbReference>
<reference evidence="3 4" key="1">
    <citation type="submission" date="2015-12" db="EMBL/GenBank/DDBJ databases">
        <title>Genome sequence of Tistrella mobilis MCCC 1A02139.</title>
        <authorList>
            <person name="Lu L."/>
            <person name="Lai Q."/>
            <person name="Shao Z."/>
            <person name="Qian P."/>
        </authorList>
    </citation>
    <scope>NUCLEOTIDE SEQUENCE [LARGE SCALE GENOMIC DNA]</scope>
    <source>
        <strain evidence="3 4">MCCC 1A02139</strain>
    </source>
</reference>
<dbReference type="PANTHER" id="PTHR43000">
    <property type="entry name" value="DTDP-D-GLUCOSE 4,6-DEHYDRATASE-RELATED"/>
    <property type="match status" value="1"/>
</dbReference>
<dbReference type="OrthoDB" id="9801785at2"/>
<dbReference type="Gene3D" id="3.40.50.720">
    <property type="entry name" value="NAD(P)-binding Rossmann-like Domain"/>
    <property type="match status" value="1"/>
</dbReference>
<proteinExistence type="predicted"/>
<dbReference type="EMBL" id="DMAI01000431">
    <property type="protein sequence ID" value="HAE50956.1"/>
    <property type="molecule type" value="Genomic_DNA"/>
</dbReference>
<dbReference type="Pfam" id="PF16363">
    <property type="entry name" value="GDP_Man_Dehyd"/>
    <property type="match status" value="1"/>
</dbReference>
<evidence type="ECO:0000313" key="2">
    <source>
        <dbReference type="EMBL" id="HAE50956.1"/>
    </source>
</evidence>
<evidence type="ECO:0000313" key="5">
    <source>
        <dbReference type="Proteomes" id="UP000257706"/>
    </source>
</evidence>
<dbReference type="GeneID" id="97240519"/>
<reference evidence="2 5" key="2">
    <citation type="journal article" date="2018" name="Nat. Biotechnol.">
        <title>A standardized bacterial taxonomy based on genome phylogeny substantially revises the tree of life.</title>
        <authorList>
            <person name="Parks D.H."/>
            <person name="Chuvochina M."/>
            <person name="Waite D.W."/>
            <person name="Rinke C."/>
            <person name="Skarshewski A."/>
            <person name="Chaumeil P.A."/>
            <person name="Hugenholtz P."/>
        </authorList>
    </citation>
    <scope>NUCLEOTIDE SEQUENCE [LARGE SCALE GENOMIC DNA]</scope>
    <source>
        <strain evidence="2">UBA8739</strain>
    </source>
</reference>
<organism evidence="3 4">
    <name type="scientific">Tistrella mobilis</name>
    <dbReference type="NCBI Taxonomy" id="171437"/>
    <lineage>
        <taxon>Bacteria</taxon>
        <taxon>Pseudomonadati</taxon>
        <taxon>Pseudomonadota</taxon>
        <taxon>Alphaproteobacteria</taxon>
        <taxon>Geminicoccales</taxon>
        <taxon>Geminicoccaceae</taxon>
        <taxon>Tistrella</taxon>
    </lineage>
</organism>
<protein>
    <submittedName>
        <fullName evidence="2">dTDP-glucose 4,6-dehydratase</fullName>
    </submittedName>
</protein>